<dbReference type="InterPro" id="IPR006660">
    <property type="entry name" value="Arsenate_reductase-like"/>
</dbReference>
<dbReference type="Pfam" id="PF03960">
    <property type="entry name" value="ArsC"/>
    <property type="match status" value="1"/>
</dbReference>
<dbReference type="PROSITE" id="PS51353">
    <property type="entry name" value="ARSC"/>
    <property type="match status" value="1"/>
</dbReference>
<dbReference type="RefSeq" id="WP_118368262.1">
    <property type="nucleotide sequence ID" value="NZ_CABGUH010000035.1"/>
</dbReference>
<comment type="similarity">
    <text evidence="3">Belongs to the ArsC family.</text>
</comment>
<dbReference type="EMBL" id="JARPWY010000002">
    <property type="protein sequence ID" value="MDT2512874.1"/>
    <property type="molecule type" value="Genomic_DNA"/>
</dbReference>
<gene>
    <name evidence="4" type="ORF">P7D79_01385</name>
</gene>
<evidence type="ECO:0000313" key="5">
    <source>
        <dbReference type="Proteomes" id="UP001264335"/>
    </source>
</evidence>
<dbReference type="PANTHER" id="PTHR30041">
    <property type="entry name" value="ARSENATE REDUCTASE"/>
    <property type="match status" value="1"/>
</dbReference>
<name>A0ABD5F364_ENTAV</name>
<accession>A0ABD5F364</accession>
<dbReference type="PANTHER" id="PTHR30041:SF7">
    <property type="entry name" value="GLOBAL TRANSCRIPTIONAL REGULATOR SPX"/>
    <property type="match status" value="1"/>
</dbReference>
<evidence type="ECO:0000256" key="2">
    <source>
        <dbReference type="ARBA" id="ARBA00023284"/>
    </source>
</evidence>
<dbReference type="NCBIfam" id="TIGR01617">
    <property type="entry name" value="arsC_related"/>
    <property type="match status" value="1"/>
</dbReference>
<dbReference type="InterPro" id="IPR006504">
    <property type="entry name" value="Tscrpt_reg_Spx/MgsR"/>
</dbReference>
<keyword evidence="2" id="KW-0676">Redox-active center</keyword>
<evidence type="ECO:0000256" key="1">
    <source>
        <dbReference type="ARBA" id="ARBA00023157"/>
    </source>
</evidence>
<proteinExistence type="inferred from homology"/>
<keyword evidence="1" id="KW-1015">Disulfide bond</keyword>
<sequence length="121" mass="14181">MEIKMYTNMSSASCRKAIRWFSEECISFKEIKLNREGITTKQLKEILILTDNGLDDILKRNVNRVVLDELSLNEALEKIVEKPSMLKVPIIISRNKIQVGFQEEYIRAFIPRSHRRLQIAM</sequence>
<comment type="caution">
    <text evidence="4">The sequence shown here is derived from an EMBL/GenBank/DDBJ whole genome shotgun (WGS) entry which is preliminary data.</text>
</comment>
<dbReference type="AlphaFoldDB" id="A0ABD5F364"/>
<evidence type="ECO:0000256" key="3">
    <source>
        <dbReference type="PROSITE-ProRule" id="PRU01282"/>
    </source>
</evidence>
<protein>
    <submittedName>
        <fullName evidence="4">Spx/MgsR family RNA polymerase-binding regulatory protein</fullName>
    </submittedName>
</protein>
<organism evidence="4 5">
    <name type="scientific">Enterococcus avium</name>
    <name type="common">Streptococcus avium</name>
    <dbReference type="NCBI Taxonomy" id="33945"/>
    <lineage>
        <taxon>Bacteria</taxon>
        <taxon>Bacillati</taxon>
        <taxon>Bacillota</taxon>
        <taxon>Bacilli</taxon>
        <taxon>Lactobacillales</taxon>
        <taxon>Enterococcaceae</taxon>
        <taxon>Enterococcus</taxon>
    </lineage>
</organism>
<dbReference type="Proteomes" id="UP001264335">
    <property type="component" value="Unassembled WGS sequence"/>
</dbReference>
<dbReference type="InterPro" id="IPR036249">
    <property type="entry name" value="Thioredoxin-like_sf"/>
</dbReference>
<evidence type="ECO:0000313" key="4">
    <source>
        <dbReference type="EMBL" id="MDT2512874.1"/>
    </source>
</evidence>
<reference evidence="4 5" key="1">
    <citation type="submission" date="2023-03" db="EMBL/GenBank/DDBJ databases">
        <authorList>
            <person name="Shen W."/>
            <person name="Cai J."/>
        </authorList>
    </citation>
    <scope>NUCLEOTIDE SEQUENCE [LARGE SCALE GENOMIC DNA]</scope>
    <source>
        <strain evidence="4 5">Y2</strain>
    </source>
</reference>
<dbReference type="SUPFAM" id="SSF52833">
    <property type="entry name" value="Thioredoxin-like"/>
    <property type="match status" value="1"/>
</dbReference>
<dbReference type="Gene3D" id="3.40.30.10">
    <property type="entry name" value="Glutaredoxin"/>
    <property type="match status" value="1"/>
</dbReference>